<keyword evidence="4" id="KW-0233">DNA recombination</keyword>
<evidence type="ECO:0000256" key="3">
    <source>
        <dbReference type="ARBA" id="ARBA00023125"/>
    </source>
</evidence>
<name>A0A1M4Y4P6_9HYPH</name>
<dbReference type="SUPFAM" id="SSF56349">
    <property type="entry name" value="DNA breaking-rejoining enzymes"/>
    <property type="match status" value="1"/>
</dbReference>
<dbReference type="AlphaFoldDB" id="A0A1M4Y4P6"/>
<evidence type="ECO:0000256" key="2">
    <source>
        <dbReference type="ARBA" id="ARBA00022908"/>
    </source>
</evidence>
<dbReference type="Proteomes" id="UP000184485">
    <property type="component" value="Unassembled WGS sequence"/>
</dbReference>
<keyword evidence="7" id="KW-1185">Reference proteome</keyword>
<gene>
    <name evidence="6" type="ORF">SAMN02745157_1424</name>
</gene>
<dbReference type="CDD" id="cd00796">
    <property type="entry name" value="INT_Rci_Hp1_C"/>
    <property type="match status" value="1"/>
</dbReference>
<dbReference type="EMBL" id="FQUP01000001">
    <property type="protein sequence ID" value="SHF00731.1"/>
    <property type="molecule type" value="Genomic_DNA"/>
</dbReference>
<dbReference type="InterPro" id="IPR002104">
    <property type="entry name" value="Integrase_catalytic"/>
</dbReference>
<sequence>MPLDIVARKGSPYWYLRGTVRGKAVYETTGTRDRAAAEAIRITTEKDILDRSVYGDRAVATFIEAANAYLDTGRSMRFVGERDAATGKWSGLIGHFGSKRLATITQADLDNAARKLVSADAKPETRNRQVYTPFIAIWRDAAKRGLCDPREWIRPKMTAPPRDRWATKQEVERMVGAASPHLAPLVTFLALTGARMAEALELEWADVDLSAGWCVFRITKRGEPRGVPLHPSAIVALANLSHREGRVFRTHKGEPYYDAERLAGGQTKTAWRGMCKRAKVVGVTPHTLRHTFSTWLTVAGVSERVRDELMGHASASIGRRYAHVPREEMISAVHKLPHLATKSVHSRPIVKRKKSINKAVA</sequence>
<dbReference type="Pfam" id="PF00589">
    <property type="entry name" value="Phage_integrase"/>
    <property type="match status" value="1"/>
</dbReference>
<protein>
    <submittedName>
        <fullName evidence="6">Site-specific recombinase XerD</fullName>
    </submittedName>
</protein>
<evidence type="ECO:0000256" key="1">
    <source>
        <dbReference type="ARBA" id="ARBA00008857"/>
    </source>
</evidence>
<evidence type="ECO:0000313" key="7">
    <source>
        <dbReference type="Proteomes" id="UP000184485"/>
    </source>
</evidence>
<dbReference type="InterPro" id="IPR011010">
    <property type="entry name" value="DNA_brk_join_enz"/>
</dbReference>
<comment type="similarity">
    <text evidence="1">Belongs to the 'phage' integrase family.</text>
</comment>
<dbReference type="GO" id="GO:0015074">
    <property type="term" value="P:DNA integration"/>
    <property type="evidence" value="ECO:0007669"/>
    <property type="project" value="UniProtKB-KW"/>
</dbReference>
<keyword evidence="3" id="KW-0238">DNA-binding</keyword>
<dbReference type="PROSITE" id="PS51898">
    <property type="entry name" value="TYR_RECOMBINASE"/>
    <property type="match status" value="1"/>
</dbReference>
<dbReference type="GO" id="GO:0003677">
    <property type="term" value="F:DNA binding"/>
    <property type="evidence" value="ECO:0007669"/>
    <property type="project" value="UniProtKB-KW"/>
</dbReference>
<accession>A0A1M4Y4P6</accession>
<dbReference type="RefSeq" id="WP_073051963.1">
    <property type="nucleotide sequence ID" value="NZ_FQUP01000001.1"/>
</dbReference>
<dbReference type="Gene3D" id="1.10.443.10">
    <property type="entry name" value="Intergrase catalytic core"/>
    <property type="match status" value="1"/>
</dbReference>
<dbReference type="PANTHER" id="PTHR30349:SF41">
    <property type="entry name" value="INTEGRASE_RECOMBINASE PROTEIN MJ0367-RELATED"/>
    <property type="match status" value="1"/>
</dbReference>
<dbReference type="InterPro" id="IPR050090">
    <property type="entry name" value="Tyrosine_recombinase_XerCD"/>
</dbReference>
<keyword evidence="2" id="KW-0229">DNA integration</keyword>
<dbReference type="GO" id="GO:0006310">
    <property type="term" value="P:DNA recombination"/>
    <property type="evidence" value="ECO:0007669"/>
    <property type="project" value="UniProtKB-KW"/>
</dbReference>
<dbReference type="InterPro" id="IPR013762">
    <property type="entry name" value="Integrase-like_cat_sf"/>
</dbReference>
<proteinExistence type="inferred from homology"/>
<feature type="domain" description="Tyr recombinase" evidence="5">
    <location>
        <begin position="161"/>
        <end position="335"/>
    </location>
</feature>
<evidence type="ECO:0000256" key="4">
    <source>
        <dbReference type="ARBA" id="ARBA00023172"/>
    </source>
</evidence>
<dbReference type="PANTHER" id="PTHR30349">
    <property type="entry name" value="PHAGE INTEGRASE-RELATED"/>
    <property type="match status" value="1"/>
</dbReference>
<reference evidence="6 7" key="1">
    <citation type="submission" date="2016-11" db="EMBL/GenBank/DDBJ databases">
        <authorList>
            <person name="Jaros S."/>
            <person name="Januszkiewicz K."/>
            <person name="Wedrychowicz H."/>
        </authorList>
    </citation>
    <scope>NUCLEOTIDE SEQUENCE [LARGE SCALE GENOMIC DNA]</scope>
    <source>
        <strain evidence="6 7">DSM 19436</strain>
    </source>
</reference>
<evidence type="ECO:0000259" key="5">
    <source>
        <dbReference type="PROSITE" id="PS51898"/>
    </source>
</evidence>
<evidence type="ECO:0000313" key="6">
    <source>
        <dbReference type="EMBL" id="SHF00731.1"/>
    </source>
</evidence>
<organism evidence="6 7">
    <name type="scientific">Kaistia soli DSM 19436</name>
    <dbReference type="NCBI Taxonomy" id="1122133"/>
    <lineage>
        <taxon>Bacteria</taxon>
        <taxon>Pseudomonadati</taxon>
        <taxon>Pseudomonadota</taxon>
        <taxon>Alphaproteobacteria</taxon>
        <taxon>Hyphomicrobiales</taxon>
        <taxon>Kaistiaceae</taxon>
        <taxon>Kaistia</taxon>
    </lineage>
</organism>
<dbReference type="STRING" id="1122133.SAMN02745157_1424"/>